<dbReference type="InterPro" id="IPR011989">
    <property type="entry name" value="ARM-like"/>
</dbReference>
<dbReference type="SMART" id="SM00112">
    <property type="entry name" value="CA"/>
    <property type="match status" value="3"/>
</dbReference>
<keyword evidence="1 2" id="KW-0732">Signal</keyword>
<evidence type="ECO:0000259" key="4">
    <source>
        <dbReference type="PROSITE" id="PS51178"/>
    </source>
</evidence>
<name>A0A317ZLC0_9BACT</name>
<dbReference type="InterPro" id="IPR046255">
    <property type="entry name" value="DUF6288"/>
</dbReference>
<feature type="domain" description="PASTA" evidence="4">
    <location>
        <begin position="1560"/>
        <end position="1627"/>
    </location>
</feature>
<evidence type="ECO:0000259" key="3">
    <source>
        <dbReference type="PROSITE" id="PS50268"/>
    </source>
</evidence>
<dbReference type="Proteomes" id="UP000247099">
    <property type="component" value="Unassembled WGS sequence"/>
</dbReference>
<keyword evidence="6" id="KW-1185">Reference proteome</keyword>
<feature type="domain" description="Cadherin" evidence="3">
    <location>
        <begin position="4119"/>
        <end position="4300"/>
    </location>
</feature>
<dbReference type="Pfam" id="PF05345">
    <property type="entry name" value="He_PIG"/>
    <property type="match status" value="1"/>
</dbReference>
<feature type="signal peptide" evidence="2">
    <location>
        <begin position="1"/>
        <end position="40"/>
    </location>
</feature>
<dbReference type="SMART" id="SM00736">
    <property type="entry name" value="CADG"/>
    <property type="match status" value="4"/>
</dbReference>
<dbReference type="InParanoid" id="A0A317ZLC0"/>
<dbReference type="Gene3D" id="3.30.10.20">
    <property type="match status" value="2"/>
</dbReference>
<evidence type="ECO:0000313" key="5">
    <source>
        <dbReference type="EMBL" id="PXA04171.1"/>
    </source>
</evidence>
<sequence>MNIQCYPLSAVSALKKARQTTLTLGLFAASFLAFATSANAQVPDLTAGGEPTDSEYINLGPTGMEGWIYNKGSGKLNETVDARQILVTAVDAGSPADGILAVGDVILGADGTGASPVSFTSDARKALAYAIDDAEGNNPAVLKLLRWRSGVTTEVSITLEYLGGSYSATAPYNCLKSAAILEKGIEYIMNNVTDTGYGGFAPTVLLAANDPANPDNAARQARAQAEAYELNLTQDEIDDMESNDLTRSIGKPWNIGPALITQAEYYLQTGDSTVLPSIRARAVQIANAQSMFGTMGHHYSLPGPNGELNQAYGIGYGPVNNAGMPCFLGLILAEKCGLTDQRILDGIARAAKYFQYYADLGTVPYGENKETGSIANNGKSGLNAIALGMLSGYEHQAKYFSKMSVFGASERDGGHTGPFFNHLWTPLGANFGGQDALVNYFQTTSWLYDLQRRWDGDFVYHPYYQNGGISDNWGQGHKPSWTTLLTYAAPLKQIHITGKSAAAAQVLDATDIAHIDFAKTYDPTTRTTTELIEDLKSPLPQLHWSASSEIGTNRTADHATILPTLIDIAQNSTVYAERHGAIFALGQIADDSTAPVLAGLCSDPDSKVRYMAANSLNKLSLAAKTAEVATIVNGLVANDRPVLPLDPENPLHVEKQAFASLLFDGNNGIWGGTRVDTADRNLLYPAFRILATAPMGVTARVPTMSVAPYLTKADVDALADVLVDVAYYQVPAENSYSQRADAITAMRTHNYADGVPVAIRAYGEVTKNHGMFLTELENYAASSLLVNPDPQVIEFCKQLVSTEDPYFFGQKYHEAAQAVLDAIAADQLPEQVVPFKSVDWVFADQPSLTLPATSTVLRVQSSDLAKGTPYYTWRKVHGAGEVSFAPNGTAEAKDTTVLFDGTAGVYTFEVTMADEKGLTEAYGTVTVTLNESGGSLPANTAPTANADSITAGQGTPTQLTLTGSDPEGQDLIYKVLDGPSNGYLTGTAPDLVYTSDLAYTGADSVTFEVMDTEGLLSASATVSITVNAVTDVGLAIYEPFDYPTGGFNGSSSVNEIGLDGSWTAQANMDIVGGSLNYGSLVTNGSALSASDSIRSHAASRAISPTALAGNGLLDDGATLWFSAMLGHPGMVDQIYMALANDQLSNSADNHYIVDDGAQLGSGLGVWLDKSEVRATHFRDSSQGGQVAGTWTSQYGAIKSGVQRLVVGKINWGANSDTIEIYLPWEDLILPSAPSSTLTVDVDQSTFDTLTFSRNGTPLIDEIRFGSNYQSVIQGTVAMVPDTSAPTPDPMTFAVAPTPISSSSITMTATTAFDLNGVEYYFTCTAGGGNDSGWQDSNVYTDSGLTPGVEYSYTVKARDKQPAGNATAASGVASATIPVGGTVPDLVGIEQSSAEDLLGLAELSVGTITDASAYSLTIPAGHVLSQTPAAGSTAAYGSAVDLEISIGQDPALPTLASVDIVDDQSGGPVVINTAMTYTLTFSEDIDAATLDAADFVNVGDVSVTIGTITETSPGVVTVDVTPTSIGLLRFAVAQGASIQDAQGDAFNSDRATIDDTVITVNLTDEVVPDVVGLAQTTAESDIVAANLVVGTVNNIYDELVPGGDVISQDPIGGSSIPGQSPVDLVVSLGPPPDTTGPVVVSTDPADAAYNVEANANLHVTFDEDVFTNSGNIVIRNLTDGGDVIISVTDTAQVSAYLNVLTIDPAEDLVGGKSYAVRIASGAVVDASGNEYAGINDNSVWNFSTSPTGLETTLLEEDFEAPDVAAYAEGTTPANWVRADQGFNASRHGLSDKAGGDFSAADPNHQAYAFRYGNSGITTAEGALKAIEEGDTYEISFDVVRDDGANSGTPYDARLIAYTLGDPRNDCRTSDPGIELMAVTGDARTDGLFSTVVFNYTVAAGDPAIGMDLTLRIKGASTSAIIDNVSVKTITNPNEPDQVPPAVASLTPNDDAENVPVTDNLRIVFDEDIAVGAGNITIKNLNNGSETVINAIDGNQVLLIGDTLEINPEEDLDSLTFYSVQIEPGVITDLAGNGYAGISDDISWTFNTGETSDSVAPGILALSPGDGASGVSYRTNLTLTMNENVVVNAGNITLKNLTDSTQVVIDVKDSSQVSAAGPDVTITPANYFAEGKNYAVQIDAGAILDLSGNPFAGIADDTTWNFSISANNPPAVATLNPADESVNVDIATNLVVTFDEDIAAGTGNLTLRNVNTSSDLLIDVNDGTQVTISGATLTINPASNLAEATNYAILIDAGAVEDLAGNSFGGITSEATWNIATGVSQVGLAFSDDFEVASGSPDVDASGSGGDTSKQTGPNWVRATQAFGSDRHGIVDESSNQFTDPGGEQAYAFRYTNSGITTVESAIGTLQSGKIYRVSFNVVGDGYNNGGAYNVGLVTFAPGASRNDVSGMGNGTSMVLATASGDYTGTAYQLVSFEYISDGSSDAAVQGHDLAIRLDGATTTANIDNVQITINDAPNDVVAPTLAGSDIVDNQSGGPILTNTPVTYTVTFSEDMDAATVTAADFSNAGTAAVTIGSVSEPAPGVFSIEATPTTEGTLQMQVSAGAVLDDLAGNALDTTSAIADDTTITVDAPNNPPVAQNDSVSTNEDTPVAITLVATDADSDPLTYAVVTPPSNGVLTGTAPNLTYTPNSAFSGSDSFTFKANDGTVDSNTATVSITVNAGPANNAPVASDDSVTTDEDVSVAIALVATDADSDPLTYSVEAAPTNGTLTGTEPNLTYTPDVGYAGSDSFTFKANDGTEDSNIATVSITVNAAPVEGVVFADDFEAGANPYGGTTADVASYNLNNTSKSANTALWVRSSDGFGSDRNGLIDEIENSGLNFTDPVGEQAYGFRYTNSGVTTAEGILGALTNGTTIDVSFDVVMDGHNSGTAYDALLLLFDPGANRSSLQYGEKGSSAVLARATGNATGDGSYTTITFSYVVGDPVVDNDGDGGVVDSAWLATLIGKDIALRFDGATTCANIDNVEVSITSEGGGDTTAPTLAGSDIVDDAAGGPVVENTSVTYTLTFSEDMDATTVDVTDFGNAGTSTISVNSVTETTAGVFSVAVTPTNSGTLQLQVNAGAALKDLAGNSLETTSAILDDTTITVEGSNSAPVANDDSAATNEDTGVAITLSASDADLDPLTYVVVDAPSNGILSGTAPDLTYTPNGDYNGSDSFTFKANDGTVDSDIATISITINAVNDAPVANSDSAVTNEDTSVAITLTGSDVDVAETLTYVVVSGPSSGSLSGTAPDLTYTPNGDYNGSDSFTFVTNDGTADSNTATISITVNAVNDAPMAVSDTASTDEDAGVAITLVASDIELDPLNFAVVSGPANGTLSGTAPNLTYTPNADYNGSDSFTFKANDGTLDSNTATISITVNAINDAPVFTVDPIAGSDATEDAAYTGSIAGSATDAEEDTLTYALVSPATWLSVASDGTLSGTPTNSAVGAHSFTVSVSDGTAAAVEATLDITVINTNDAPVANDDSATTDEDTGVVITLTGSDVDVGDTLTYSVVPPPSNGSLSGTAPNLTYTPNGDFSGSDSFSFKTNDGTTDSNTATVSITVNAVNDAPVANNDSASTDEDTGVAITLTASDVDTGDTLTYAVVTVPTNGTLSGTAPNLTYTPNADYNGSDSFTFEANDGTVDSNTATVSLTVNAVDDAPVANDDSVSTDEDNAVAITLVATDADNDPLTYTVETPPANGVLSGTAPNLTYTPNSDYNGTDNFTFSATGNAVASNVATVGITVNAVNDAPVFASDPFSASDATEDAVYSGTIAGSATDADGETLSYAKVDGASWLIVGSDGSLSGTPLNADVGGNSFTISASDGMSTTQATLTIDVINVNDAPSWNSDPVAEVDATVDAAYSSSLADDATDEDGDTLTYSLVSSSTWLIVGSDGSLSGTPTSADLGSNTFTVSVSDGTAASVEATLTIEVAGAGTVVFSEDFESPDVTGYSEGTTPVSWVRATQGFGATRHGLNDEASGEFTGPVGAQAYSFRYTNSGITTSEGQIGALTSGTTYEVSFDVVADGSNAGDNYTVALVTFNGAARNDVRGGDGGAGITSLLNTATGAYSGTTYQTVTFNYTADGSEASLGHDIAVRIIGQSTSANIDNLSVSVSGGGSGNTAPVADDQSASTNEDNALAVTLTASDADSDPLTYAVVSSPSNGTLSGTTPNLTYTPNAEFNGSDSFTFKTNDGTVDSNTAMVSITVNAVNDEPVADDQSVGTDEDVNVAVTLTASDPDGDDLAYSVVIGPSDGILSGTAPNLTYTPGNNYNGSDSFTFKVNDGTVDSNTATVSITINPVNDAPIFNSAPFSASDAIEGNSYSDSIFSAASDPEGDLVTYSKVSGPAWLAVASDGALSGTPGSGDVGVNTFVVSASDGTGSTEATMTVEVVGLMTEDYAYAETLVSGTVSGSIADTYDSDDTYETITEEESNGKPSERHSFLEYIWEFDVVGGTSVSFNIEAHHSANSEGDDFIFAYSTTGENGTYINMLTITKTSDDNTTQSFTLPEGTSGVIHVIVLDADATAGNNVPDTLSIDRMYFLSE</sequence>
<dbReference type="Gene3D" id="1.25.10.10">
    <property type="entry name" value="Leucine-rich Repeat Variant"/>
    <property type="match status" value="1"/>
</dbReference>
<dbReference type="InterPro" id="IPR021133">
    <property type="entry name" value="HEAT_type_2"/>
</dbReference>
<dbReference type="Pfam" id="PF03793">
    <property type="entry name" value="PASTA"/>
    <property type="match status" value="2"/>
</dbReference>
<dbReference type="InterPro" id="IPR051561">
    <property type="entry name" value="FRAS1_ECM"/>
</dbReference>
<dbReference type="PROSITE" id="PS50268">
    <property type="entry name" value="CADHERIN_2"/>
    <property type="match status" value="1"/>
</dbReference>
<dbReference type="SUPFAM" id="SSF49313">
    <property type="entry name" value="Cadherin-like"/>
    <property type="match status" value="4"/>
</dbReference>
<dbReference type="InterPro" id="IPR032812">
    <property type="entry name" value="SbsA_Ig"/>
</dbReference>
<dbReference type="SMART" id="SM00740">
    <property type="entry name" value="PASTA"/>
    <property type="match status" value="2"/>
</dbReference>
<comment type="caution">
    <text evidence="5">The sequence shown here is derived from an EMBL/GenBank/DDBJ whole genome shotgun (WGS) entry which is preliminary data.</text>
</comment>
<dbReference type="Pfam" id="PF19805">
    <property type="entry name" value="DUF6288"/>
    <property type="match status" value="1"/>
</dbReference>
<dbReference type="CDD" id="cd06577">
    <property type="entry name" value="PASTA_pknB"/>
    <property type="match status" value="2"/>
</dbReference>
<reference evidence="5 6" key="1">
    <citation type="submission" date="2018-05" db="EMBL/GenBank/DDBJ databases">
        <title>Coraliomargarita sinensis sp. nov., isolated from a marine solar saltern.</title>
        <authorList>
            <person name="Zhou L.Y."/>
        </authorList>
    </citation>
    <scope>NUCLEOTIDE SEQUENCE [LARGE SCALE GENOMIC DNA]</scope>
    <source>
        <strain evidence="5 6">WN38</strain>
    </source>
</reference>
<dbReference type="PROSITE" id="PS50077">
    <property type="entry name" value="HEAT_REPEAT"/>
    <property type="match status" value="1"/>
</dbReference>
<dbReference type="NCBIfam" id="NF012211">
    <property type="entry name" value="tand_rpt_95"/>
    <property type="match status" value="13"/>
</dbReference>
<dbReference type="Pfam" id="PF13205">
    <property type="entry name" value="Big_5"/>
    <property type="match status" value="4"/>
</dbReference>
<dbReference type="InterPro" id="IPR002126">
    <property type="entry name" value="Cadherin-like_dom"/>
</dbReference>
<feature type="chain" id="PRO_5016441960" description="Staphylococcus aureus surface protein A" evidence="2">
    <location>
        <begin position="41"/>
        <end position="4537"/>
    </location>
</feature>
<dbReference type="InterPro" id="IPR015919">
    <property type="entry name" value="Cadherin-like_sf"/>
</dbReference>
<dbReference type="Pfam" id="PF13646">
    <property type="entry name" value="HEAT_2"/>
    <property type="match status" value="1"/>
</dbReference>
<dbReference type="GO" id="GO:0007156">
    <property type="term" value="P:homophilic cell adhesion via plasma membrane adhesion molecules"/>
    <property type="evidence" value="ECO:0007669"/>
    <property type="project" value="InterPro"/>
</dbReference>
<dbReference type="PANTHER" id="PTHR45739">
    <property type="entry name" value="MATRIX PROTEIN, PUTATIVE-RELATED"/>
    <property type="match status" value="1"/>
</dbReference>
<dbReference type="InterPro" id="IPR016024">
    <property type="entry name" value="ARM-type_fold"/>
</dbReference>
<accession>A0A317ZLC0</accession>
<dbReference type="InterPro" id="IPR005543">
    <property type="entry name" value="PASTA_dom"/>
</dbReference>
<dbReference type="InterPro" id="IPR014755">
    <property type="entry name" value="Cu-Rt/internalin_Ig-like"/>
</dbReference>
<dbReference type="Gene3D" id="2.60.40.1220">
    <property type="match status" value="2"/>
</dbReference>
<dbReference type="Gene3D" id="2.60.40.3440">
    <property type="match status" value="10"/>
</dbReference>
<dbReference type="InterPro" id="IPR013783">
    <property type="entry name" value="Ig-like_fold"/>
</dbReference>
<dbReference type="Pfam" id="PF22352">
    <property type="entry name" value="K319L-like_PKD"/>
    <property type="match status" value="1"/>
</dbReference>
<organism evidence="5 6">
    <name type="scientific">Coraliomargarita sinensis</name>
    <dbReference type="NCBI Taxonomy" id="2174842"/>
    <lineage>
        <taxon>Bacteria</taxon>
        <taxon>Pseudomonadati</taxon>
        <taxon>Verrucomicrobiota</taxon>
        <taxon>Opitutia</taxon>
        <taxon>Puniceicoccales</taxon>
        <taxon>Coraliomargaritaceae</taxon>
        <taxon>Coraliomargarita</taxon>
    </lineage>
</organism>
<dbReference type="InterPro" id="IPR006644">
    <property type="entry name" value="Cadg"/>
</dbReference>
<dbReference type="SUPFAM" id="SSF49265">
    <property type="entry name" value="Fibronectin type III"/>
    <property type="match status" value="1"/>
</dbReference>
<evidence type="ECO:0000313" key="6">
    <source>
        <dbReference type="Proteomes" id="UP000247099"/>
    </source>
</evidence>
<dbReference type="InterPro" id="IPR036116">
    <property type="entry name" value="FN3_sf"/>
</dbReference>
<gene>
    <name evidence="5" type="ORF">DDZ13_09030</name>
</gene>
<evidence type="ECO:0000256" key="2">
    <source>
        <dbReference type="SAM" id="SignalP"/>
    </source>
</evidence>
<feature type="domain" description="PASTA" evidence="4">
    <location>
        <begin position="1376"/>
        <end position="1445"/>
    </location>
</feature>
<dbReference type="GO" id="GO:0005509">
    <property type="term" value="F:calcium ion binding"/>
    <property type="evidence" value="ECO:0007669"/>
    <property type="project" value="InterPro"/>
</dbReference>
<dbReference type="SUPFAM" id="SSF50156">
    <property type="entry name" value="PDZ domain-like"/>
    <property type="match status" value="1"/>
</dbReference>
<dbReference type="CDD" id="cd11304">
    <property type="entry name" value="Cadherin_repeat"/>
    <property type="match status" value="1"/>
</dbReference>
<dbReference type="EMBL" id="QHJQ01000005">
    <property type="protein sequence ID" value="PXA04171.1"/>
    <property type="molecule type" value="Genomic_DNA"/>
</dbReference>
<dbReference type="InterPro" id="IPR036034">
    <property type="entry name" value="PDZ_sf"/>
</dbReference>
<dbReference type="GO" id="GO:0009653">
    <property type="term" value="P:anatomical structure morphogenesis"/>
    <property type="evidence" value="ECO:0007669"/>
    <property type="project" value="TreeGrafter"/>
</dbReference>
<proteinExistence type="predicted"/>
<evidence type="ECO:0000256" key="1">
    <source>
        <dbReference type="ARBA" id="ARBA00022729"/>
    </source>
</evidence>
<evidence type="ECO:0008006" key="7">
    <source>
        <dbReference type="Google" id="ProtNLM"/>
    </source>
</evidence>
<dbReference type="Gene3D" id="2.60.40.10">
    <property type="entry name" value="Immunoglobulins"/>
    <property type="match status" value="5"/>
</dbReference>
<protein>
    <recommendedName>
        <fullName evidence="7">Staphylococcus aureus surface protein A</fullName>
    </recommendedName>
</protein>
<dbReference type="GO" id="GO:0016020">
    <property type="term" value="C:membrane"/>
    <property type="evidence" value="ECO:0007669"/>
    <property type="project" value="InterPro"/>
</dbReference>
<dbReference type="SUPFAM" id="SSF48371">
    <property type="entry name" value="ARM repeat"/>
    <property type="match status" value="1"/>
</dbReference>
<dbReference type="Gene3D" id="2.30.42.10">
    <property type="match status" value="1"/>
</dbReference>
<dbReference type="Pfam" id="PF17963">
    <property type="entry name" value="Big_9"/>
    <property type="match status" value="14"/>
</dbReference>
<dbReference type="PROSITE" id="PS51178">
    <property type="entry name" value="PASTA"/>
    <property type="match status" value="2"/>
</dbReference>
<dbReference type="PANTHER" id="PTHR45739:SF8">
    <property type="entry name" value="FRAS1-RELATED EXTRACELLULAR MATRIX PROTEIN 1"/>
    <property type="match status" value="1"/>
</dbReference>